<evidence type="ECO:0000313" key="1">
    <source>
        <dbReference type="EMBL" id="MDA2807700.1"/>
    </source>
</evidence>
<dbReference type="Proteomes" id="UP001165685">
    <property type="component" value="Unassembled WGS sequence"/>
</dbReference>
<comment type="caution">
    <text evidence="1">The sequence shown here is derived from an EMBL/GenBank/DDBJ whole genome shotgun (WGS) entry which is preliminary data.</text>
</comment>
<keyword evidence="2" id="KW-1185">Reference proteome</keyword>
<dbReference type="InterPro" id="IPR011013">
    <property type="entry name" value="Gal_mutarotase_sf_dom"/>
</dbReference>
<organism evidence="1 2">
    <name type="scientific">Nocardiopsis suaedae</name>
    <dbReference type="NCBI Taxonomy" id="3018444"/>
    <lineage>
        <taxon>Bacteria</taxon>
        <taxon>Bacillati</taxon>
        <taxon>Actinomycetota</taxon>
        <taxon>Actinomycetes</taxon>
        <taxon>Streptosporangiales</taxon>
        <taxon>Nocardiopsidaceae</taxon>
        <taxon>Nocardiopsis</taxon>
    </lineage>
</organism>
<name>A0ABT4TSN2_9ACTN</name>
<accession>A0ABT4TSN2</accession>
<protein>
    <submittedName>
        <fullName evidence="1">Aldose 1-epimerase family protein</fullName>
    </submittedName>
</protein>
<evidence type="ECO:0000313" key="2">
    <source>
        <dbReference type="Proteomes" id="UP001165685"/>
    </source>
</evidence>
<dbReference type="SUPFAM" id="SSF74650">
    <property type="entry name" value="Galactose mutarotase-like"/>
    <property type="match status" value="1"/>
</dbReference>
<dbReference type="InterPro" id="IPR037480">
    <property type="entry name" value="YihR-like"/>
</dbReference>
<dbReference type="PANTHER" id="PTHR10091">
    <property type="entry name" value="ALDOSE-1-EPIMERASE"/>
    <property type="match status" value="1"/>
</dbReference>
<dbReference type="CDD" id="cd09022">
    <property type="entry name" value="Aldose_epim_Ec_YihR"/>
    <property type="match status" value="1"/>
</dbReference>
<dbReference type="EMBL" id="JAQFWP010000061">
    <property type="protein sequence ID" value="MDA2807700.1"/>
    <property type="molecule type" value="Genomic_DNA"/>
</dbReference>
<gene>
    <name evidence="1" type="ORF">O4U47_24530</name>
</gene>
<dbReference type="InterPro" id="IPR014718">
    <property type="entry name" value="GH-type_carb-bd"/>
</dbReference>
<sequence>MPLDIPHHRLTAGPYEAVVSELGAALRGVRYGGRDLLFDRSQTVPFPRYAGAVLAPWPNRIAGARYRFGGHDHVLPVDEPERGTALHGLALWNRWRVEERGEDALTLAETLWPRPGYPFTLELRARYALGPDGLSLTLTAANAGHGPAPAGLSAHPYFTAGGGTCDDWTLHLPCPEVLTVDERLIPTGRKPAADLGLDFTTPRPIGDAAIDHAFTGAAAAPSPAAVLTGPDGRGVRVGWSAGCGWVQVYTLALPDGPDHRRAVAIEPMTCAPDAFNSGDGLSVLEPGERLSMELTVAAVGGE</sequence>
<reference evidence="1" key="1">
    <citation type="submission" date="2023-01" db="EMBL/GenBank/DDBJ databases">
        <title>Draft genome sequence of Nocardiopsis sp. LSu2-4 isolated from halophytes.</title>
        <authorList>
            <person name="Duangmal K."/>
            <person name="Chantavorakit T."/>
        </authorList>
    </citation>
    <scope>NUCLEOTIDE SEQUENCE</scope>
    <source>
        <strain evidence="1">LSu2-4</strain>
    </source>
</reference>
<dbReference type="RefSeq" id="WP_270680325.1">
    <property type="nucleotide sequence ID" value="NZ_JAQFWP010000061.1"/>
</dbReference>
<dbReference type="InterPro" id="IPR008183">
    <property type="entry name" value="Aldose_1/G6P_1-epimerase"/>
</dbReference>
<dbReference type="Pfam" id="PF01263">
    <property type="entry name" value="Aldose_epim"/>
    <property type="match status" value="1"/>
</dbReference>
<proteinExistence type="predicted"/>
<dbReference type="PANTHER" id="PTHR10091:SF0">
    <property type="entry name" value="GALACTOSE MUTAROTASE"/>
    <property type="match status" value="1"/>
</dbReference>
<dbReference type="Gene3D" id="2.70.98.10">
    <property type="match status" value="1"/>
</dbReference>